<organism evidence="4 5">
    <name type="scientific">Deinococcus aquiradiocola</name>
    <dbReference type="NCBI Taxonomy" id="393059"/>
    <lineage>
        <taxon>Bacteria</taxon>
        <taxon>Thermotogati</taxon>
        <taxon>Deinococcota</taxon>
        <taxon>Deinococci</taxon>
        <taxon>Deinococcales</taxon>
        <taxon>Deinococcaceae</taxon>
        <taxon>Deinococcus</taxon>
    </lineage>
</organism>
<dbReference type="Gene3D" id="3.90.245.10">
    <property type="entry name" value="Ribonucleoside hydrolase-like"/>
    <property type="match status" value="1"/>
</dbReference>
<dbReference type="CDD" id="cd02651">
    <property type="entry name" value="nuc_hydro_IU_UC_XIUA"/>
    <property type="match status" value="1"/>
</dbReference>
<feature type="domain" description="Inosine/uridine-preferring nucleoside hydrolase" evidence="3">
    <location>
        <begin position="9"/>
        <end position="307"/>
    </location>
</feature>
<name>A0A917USC8_9DEIO</name>
<reference evidence="4" key="1">
    <citation type="journal article" date="2014" name="Int. J. Syst. Evol. Microbiol.">
        <title>Complete genome sequence of Corynebacterium casei LMG S-19264T (=DSM 44701T), isolated from a smear-ripened cheese.</title>
        <authorList>
            <consortium name="US DOE Joint Genome Institute (JGI-PGF)"/>
            <person name="Walter F."/>
            <person name="Albersmeier A."/>
            <person name="Kalinowski J."/>
            <person name="Ruckert C."/>
        </authorList>
    </citation>
    <scope>NUCLEOTIDE SEQUENCE</scope>
    <source>
        <strain evidence="4">JCM 14371</strain>
    </source>
</reference>
<dbReference type="InterPro" id="IPR036452">
    <property type="entry name" value="Ribo_hydro-like"/>
</dbReference>
<dbReference type="PANTHER" id="PTHR12304:SF4">
    <property type="entry name" value="URIDINE NUCLEOSIDASE"/>
    <property type="match status" value="1"/>
</dbReference>
<dbReference type="SUPFAM" id="SSF53590">
    <property type="entry name" value="Nucleoside hydrolase"/>
    <property type="match status" value="1"/>
</dbReference>
<comment type="caution">
    <text evidence="4">The sequence shown here is derived from an EMBL/GenBank/DDBJ whole genome shotgun (WGS) entry which is preliminary data.</text>
</comment>
<evidence type="ECO:0000256" key="1">
    <source>
        <dbReference type="ARBA" id="ARBA00022801"/>
    </source>
</evidence>
<dbReference type="InterPro" id="IPR001910">
    <property type="entry name" value="Inosine/uridine_hydrolase_dom"/>
</dbReference>
<evidence type="ECO:0000259" key="3">
    <source>
        <dbReference type="Pfam" id="PF01156"/>
    </source>
</evidence>
<dbReference type="PANTHER" id="PTHR12304">
    <property type="entry name" value="INOSINE-URIDINE PREFERRING NUCLEOSIDE HYDROLASE"/>
    <property type="match status" value="1"/>
</dbReference>
<evidence type="ECO:0000313" key="5">
    <source>
        <dbReference type="Proteomes" id="UP000635726"/>
    </source>
</evidence>
<keyword evidence="5" id="KW-1185">Reference proteome</keyword>
<dbReference type="GO" id="GO:0005829">
    <property type="term" value="C:cytosol"/>
    <property type="evidence" value="ECO:0007669"/>
    <property type="project" value="TreeGrafter"/>
</dbReference>
<dbReference type="Proteomes" id="UP000635726">
    <property type="component" value="Unassembled WGS sequence"/>
</dbReference>
<dbReference type="RefSeq" id="WP_188963818.1">
    <property type="nucleotide sequence ID" value="NZ_BMOE01000010.1"/>
</dbReference>
<dbReference type="AlphaFoldDB" id="A0A917USC8"/>
<dbReference type="GO" id="GO:0008477">
    <property type="term" value="F:purine nucleosidase activity"/>
    <property type="evidence" value="ECO:0007669"/>
    <property type="project" value="TreeGrafter"/>
</dbReference>
<sequence>MTVSAARPVILDGDPGHDDAVNILLAHASPELEVLGVTTTFGNVGLERTTRNALTTLELVGAGTPVYAGADRPLLVPRLSAESVHGQSGLDGPLLPSPTRQAEDLHAALFMIAAVRARPGEVTLLPTGPLTNVALAFRLAPDIVPLVREVVWMGGSVDVGNWTPAAEFNALCDPHAAQIVFSSGVPVTMFGLNATHQAVATPERIAPIRALSRREGASAVGEVVAGLLEFFAEHHRDRYGWNGGPLHDPLTSAYLIAPHLFGTQAMWVDVDTSGGPSTGRTNCDVWNLSGHAPNANVAMTVDADGFYALLTERLGRL</sequence>
<accession>A0A917USC8</accession>
<protein>
    <recommendedName>
        <fullName evidence="3">Inosine/uridine-preferring nucleoside hydrolase domain-containing protein</fullName>
    </recommendedName>
</protein>
<keyword evidence="1" id="KW-0378">Hydrolase</keyword>
<keyword evidence="2" id="KW-0326">Glycosidase</keyword>
<evidence type="ECO:0000256" key="2">
    <source>
        <dbReference type="ARBA" id="ARBA00023295"/>
    </source>
</evidence>
<proteinExistence type="predicted"/>
<dbReference type="InterPro" id="IPR023186">
    <property type="entry name" value="IUNH"/>
</dbReference>
<gene>
    <name evidence="4" type="ORF">GCM10008939_26930</name>
</gene>
<dbReference type="EMBL" id="BMOE01000010">
    <property type="protein sequence ID" value="GGJ81579.1"/>
    <property type="molecule type" value="Genomic_DNA"/>
</dbReference>
<evidence type="ECO:0000313" key="4">
    <source>
        <dbReference type="EMBL" id="GGJ81579.1"/>
    </source>
</evidence>
<reference evidence="4" key="2">
    <citation type="submission" date="2020-09" db="EMBL/GenBank/DDBJ databases">
        <authorList>
            <person name="Sun Q."/>
            <person name="Ohkuma M."/>
        </authorList>
    </citation>
    <scope>NUCLEOTIDE SEQUENCE</scope>
    <source>
        <strain evidence="4">JCM 14371</strain>
    </source>
</reference>
<dbReference type="Pfam" id="PF01156">
    <property type="entry name" value="IU_nuc_hydro"/>
    <property type="match status" value="1"/>
</dbReference>
<dbReference type="GO" id="GO:0006152">
    <property type="term" value="P:purine nucleoside catabolic process"/>
    <property type="evidence" value="ECO:0007669"/>
    <property type="project" value="TreeGrafter"/>
</dbReference>